<organism evidence="6 7">
    <name type="scientific">Photorhabdus temperata subsp. temperata Meg1</name>
    <dbReference type="NCBI Taxonomy" id="1393735"/>
    <lineage>
        <taxon>Bacteria</taxon>
        <taxon>Pseudomonadati</taxon>
        <taxon>Pseudomonadota</taxon>
        <taxon>Gammaproteobacteria</taxon>
        <taxon>Enterobacterales</taxon>
        <taxon>Morganellaceae</taxon>
        <taxon>Photorhabdus</taxon>
    </lineage>
</organism>
<feature type="coiled-coil region" evidence="5">
    <location>
        <begin position="82"/>
        <end position="109"/>
    </location>
</feature>
<accession>A0A081S1N4</accession>
<dbReference type="Gene3D" id="1.20.190.10">
    <property type="entry name" value="Pesticidal crystal protein, N-terminal domain"/>
    <property type="match status" value="1"/>
</dbReference>
<comment type="similarity">
    <text evidence="1">Belongs to the delta endotoxin family.</text>
</comment>
<sequence length="407" mass="46252">MTISLENNIDVQDNNIKLHLLTLEALDMIKKKNFNQSDSVSPQGVVSSVLSILLKLTYKKLTEPKEVDVIGIIQDTLIKYTSEWLEAEYQAVRKDAESLQDAISSYQKNPTDEARQLIVVRNEIAIADMRRLCILSISTAKKNSIPLLSSICALSCLLYFFTLRDTLVNGSEWGYSLHDLQKYSKAIAEQADIMFNDILIAALNNYNSEDFYEPETQAKRSIIYWTSDYTNIQSHLTFGAQRKSSRVCLDPSDTDNLFIDHNYNNIFLGDVFLNGSRSSRNGGYNYLSATEPQTYESGPTQITLQVKSAGRYRLRMYYAYMSDSFNFDSAIQMKLEQSNSTIFDQNIKFFTEKVLTPYKSGSNYGPVVYRTTEVDLKAGPLLLTLHEEEGKRLSGYGLIQHIEFLGL</sequence>
<protein>
    <recommendedName>
        <fullName evidence="8">Pesticidal crystal protein N-terminal domain-containing protein</fullName>
    </recommendedName>
</protein>
<evidence type="ECO:0000256" key="2">
    <source>
        <dbReference type="ARBA" id="ARBA00022656"/>
    </source>
</evidence>
<name>A0A081S1N4_PHOTE</name>
<dbReference type="GO" id="GO:0030435">
    <property type="term" value="P:sporulation resulting in formation of a cellular spore"/>
    <property type="evidence" value="ECO:0007669"/>
    <property type="project" value="UniProtKB-KW"/>
</dbReference>
<dbReference type="RefSeq" id="WP_036837197.1">
    <property type="nucleotide sequence ID" value="NZ_CAWLUD010000004.1"/>
</dbReference>
<evidence type="ECO:0000313" key="6">
    <source>
        <dbReference type="EMBL" id="KER04837.1"/>
    </source>
</evidence>
<dbReference type="AlphaFoldDB" id="A0A081S1N4"/>
<dbReference type="GO" id="GO:0090729">
    <property type="term" value="F:toxin activity"/>
    <property type="evidence" value="ECO:0007669"/>
    <property type="project" value="UniProtKB-KW"/>
</dbReference>
<evidence type="ECO:0000256" key="5">
    <source>
        <dbReference type="SAM" id="Coils"/>
    </source>
</evidence>
<dbReference type="PATRIC" id="fig|1393735.3.peg.633"/>
<dbReference type="SUPFAM" id="SSF56849">
    <property type="entry name" value="delta-Endotoxin (insectocide), N-terminal domain"/>
    <property type="match status" value="1"/>
</dbReference>
<evidence type="ECO:0000313" key="7">
    <source>
        <dbReference type="Proteomes" id="UP000028002"/>
    </source>
</evidence>
<dbReference type="Proteomes" id="UP000028002">
    <property type="component" value="Unassembled WGS sequence"/>
</dbReference>
<keyword evidence="5" id="KW-0175">Coiled coil</keyword>
<proteinExistence type="inferred from homology"/>
<dbReference type="InterPro" id="IPR036716">
    <property type="entry name" value="Pest_crys_N_sf"/>
</dbReference>
<gene>
    <name evidence="6" type="ORF">MEG1DRAFT_00623</name>
</gene>
<evidence type="ECO:0000256" key="3">
    <source>
        <dbReference type="ARBA" id="ARBA00022969"/>
    </source>
</evidence>
<keyword evidence="2" id="KW-0800">Toxin</keyword>
<comment type="caution">
    <text evidence="6">The sequence shown here is derived from an EMBL/GenBank/DDBJ whole genome shotgun (WGS) entry which is preliminary data.</text>
</comment>
<keyword evidence="4" id="KW-0843">Virulence</keyword>
<keyword evidence="3" id="KW-0749">Sporulation</keyword>
<reference evidence="6 7" key="1">
    <citation type="submission" date="2014-03" db="EMBL/GenBank/DDBJ databases">
        <title>Draft Genome of Photorhabdus temperata Meg1.</title>
        <authorList>
            <person name="Hurst S.G.IV."/>
            <person name="Morris K."/>
            <person name="Thomas K."/>
            <person name="Tisa L.S."/>
        </authorList>
    </citation>
    <scope>NUCLEOTIDE SEQUENCE [LARGE SCALE GENOMIC DNA]</scope>
    <source>
        <strain evidence="6 7">Meg1</strain>
    </source>
</reference>
<evidence type="ECO:0000256" key="1">
    <source>
        <dbReference type="ARBA" id="ARBA00007819"/>
    </source>
</evidence>
<evidence type="ECO:0008006" key="8">
    <source>
        <dbReference type="Google" id="ProtNLM"/>
    </source>
</evidence>
<evidence type="ECO:0000256" key="4">
    <source>
        <dbReference type="ARBA" id="ARBA00023026"/>
    </source>
</evidence>
<dbReference type="EMBL" id="JGVH01000004">
    <property type="protein sequence ID" value="KER04837.1"/>
    <property type="molecule type" value="Genomic_DNA"/>
</dbReference>